<reference evidence="3" key="1">
    <citation type="submission" date="2016-10" db="EMBL/GenBank/DDBJ databases">
        <authorList>
            <person name="Varghese N."/>
            <person name="Submissions S."/>
        </authorList>
    </citation>
    <scope>NUCLEOTIDE SEQUENCE [LARGE SCALE GENOMIC DNA]</scope>
    <source>
        <strain evidence="3">DSM 26348</strain>
    </source>
</reference>
<dbReference type="AlphaFoldDB" id="A0A1I3R672"/>
<keyword evidence="3" id="KW-1185">Reference proteome</keyword>
<evidence type="ECO:0000256" key="1">
    <source>
        <dbReference type="SAM" id="MobiDB-lite"/>
    </source>
</evidence>
<evidence type="ECO:0000313" key="2">
    <source>
        <dbReference type="EMBL" id="SFJ42093.1"/>
    </source>
</evidence>
<dbReference type="OrthoDB" id="276647at2"/>
<name>A0A1I3R672_9PLAN</name>
<evidence type="ECO:0000313" key="3">
    <source>
        <dbReference type="Proteomes" id="UP000199518"/>
    </source>
</evidence>
<feature type="region of interest" description="Disordered" evidence="1">
    <location>
        <begin position="155"/>
        <end position="175"/>
    </location>
</feature>
<sequence>MDLRVIRLATALLVVVAVVLMSSRSWAHWYGLGPSKDEWGLKYDGEVDAANGDKLIVHFTIADQGRLKPIHSVFVMAFSNSDRTGTNLVKTSITMQPTDDGKLTGQVEVGKEFADRAVIRIFTLTVDGRSQMAGPTAGARYYDIPLKKFLNKAPLTTSPRSGSSIAPPPASNVAK</sequence>
<organism evidence="2 3">
    <name type="scientific">Planctomicrobium piriforme</name>
    <dbReference type="NCBI Taxonomy" id="1576369"/>
    <lineage>
        <taxon>Bacteria</taxon>
        <taxon>Pseudomonadati</taxon>
        <taxon>Planctomycetota</taxon>
        <taxon>Planctomycetia</taxon>
        <taxon>Planctomycetales</taxon>
        <taxon>Planctomycetaceae</taxon>
        <taxon>Planctomicrobium</taxon>
    </lineage>
</organism>
<dbReference type="EMBL" id="FOQD01000020">
    <property type="protein sequence ID" value="SFJ42093.1"/>
    <property type="molecule type" value="Genomic_DNA"/>
</dbReference>
<dbReference type="Proteomes" id="UP000199518">
    <property type="component" value="Unassembled WGS sequence"/>
</dbReference>
<feature type="compositionally biased region" description="Pro residues" evidence="1">
    <location>
        <begin position="166"/>
        <end position="175"/>
    </location>
</feature>
<accession>A0A1I3R672</accession>
<proteinExistence type="predicted"/>
<dbReference type="RefSeq" id="WP_139228641.1">
    <property type="nucleotide sequence ID" value="NZ_FOQD01000020.1"/>
</dbReference>
<gene>
    <name evidence="2" type="ORF">SAMN05421753_12027</name>
</gene>
<protein>
    <submittedName>
        <fullName evidence="2">Uncharacterized protein</fullName>
    </submittedName>
</protein>
<feature type="compositionally biased region" description="Polar residues" evidence="1">
    <location>
        <begin position="155"/>
        <end position="164"/>
    </location>
</feature>